<dbReference type="SUPFAM" id="SSF50978">
    <property type="entry name" value="WD40 repeat-like"/>
    <property type="match status" value="1"/>
</dbReference>
<organism evidence="1 2">
    <name type="scientific">Babesia ovis</name>
    <dbReference type="NCBI Taxonomy" id="5869"/>
    <lineage>
        <taxon>Eukaryota</taxon>
        <taxon>Sar</taxon>
        <taxon>Alveolata</taxon>
        <taxon>Apicomplexa</taxon>
        <taxon>Aconoidasida</taxon>
        <taxon>Piroplasmida</taxon>
        <taxon>Babesiidae</taxon>
        <taxon>Babesia</taxon>
    </lineage>
</organism>
<protein>
    <submittedName>
        <fullName evidence="1">Dynein intermediate chain, putative</fullName>
    </submittedName>
</protein>
<evidence type="ECO:0000313" key="1">
    <source>
        <dbReference type="EMBL" id="GFE53905.1"/>
    </source>
</evidence>
<evidence type="ECO:0000313" key="2">
    <source>
        <dbReference type="Proteomes" id="UP001057455"/>
    </source>
</evidence>
<dbReference type="Proteomes" id="UP001057455">
    <property type="component" value="Unassembled WGS sequence"/>
</dbReference>
<name>A0A9W5T9K4_BABOV</name>
<accession>A0A9W5T9K4</accession>
<dbReference type="InterPro" id="IPR015943">
    <property type="entry name" value="WD40/YVTN_repeat-like_dom_sf"/>
</dbReference>
<dbReference type="AlphaFoldDB" id="A0A9W5T9K4"/>
<dbReference type="Gene3D" id="2.130.10.10">
    <property type="entry name" value="YVTN repeat-like/Quinoprotein amine dehydrogenase"/>
    <property type="match status" value="1"/>
</dbReference>
<dbReference type="EMBL" id="BLIY01000008">
    <property type="protein sequence ID" value="GFE53905.1"/>
    <property type="molecule type" value="Genomic_DNA"/>
</dbReference>
<keyword evidence="2" id="KW-1185">Reference proteome</keyword>
<comment type="caution">
    <text evidence="1">The sequence shown here is derived from an EMBL/GenBank/DDBJ whole genome shotgun (WGS) entry which is preliminary data.</text>
</comment>
<sequence>MATMEFSVMASSQLQPSILACGTKEGDVYILDAFKKEFNRIELEETCDQIACTLPGLSKRYKSVDVEHHRIEDLVVERYSRLFKSGVACMEYHPRLPSVVAVGLNDGSVHLLFVEPENPELKRTIFLFKFAKTVEQLQWLLVDDNTGPHRVFTHCSSFANRIWARLARAPYVSLLFARSGEDIMYTKVERKFTSFNLEHSIKSNRRSIMYSTKNDTAIDSTMDDTPMDSNLGDSAIDSDITNLGKVALIATVKWPQEAYFYEDIEHPTLTNFCIVHEALCVMLYHNGYTYLQIYVPVVDDGIKFNRFSKQIRTRFNGVPTSVVVSPKQYNQMTRYMATNNVHMFTLNGESCLNALGEFIAIASDQGYIYTTSMLNIYNRTREMVRKSETPVEPPDGIAGTTPGYAITDGDTIHSVRSIAPGADCVEINMASYSGQPHVMGLEWALLWNDYTQAPEMVRPDECCCTKDITFLLAVHAREHVDILRLTKPMSTLQVENHRRIDTISSAIHWVEDTLPNDSKLLMATPDGTIHRTTWTHDFTRSPNN</sequence>
<dbReference type="OrthoDB" id="24670at2759"/>
<proteinExistence type="predicted"/>
<gene>
    <name evidence="1" type="ORF">BaOVIS_013090</name>
</gene>
<reference evidence="1" key="1">
    <citation type="submission" date="2019-12" db="EMBL/GenBank/DDBJ databases">
        <title>Genome sequence of Babesia ovis.</title>
        <authorList>
            <person name="Yamagishi J."/>
            <person name="Sevinc F."/>
            <person name="Xuan X."/>
        </authorList>
    </citation>
    <scope>NUCLEOTIDE SEQUENCE</scope>
    <source>
        <strain evidence="1">Selcuk</strain>
    </source>
</reference>
<dbReference type="InterPro" id="IPR036322">
    <property type="entry name" value="WD40_repeat_dom_sf"/>
</dbReference>